<dbReference type="PANTHER" id="PTHR12192">
    <property type="entry name" value="CATION TRANSPORT PROTEIN CHAC-RELATED"/>
    <property type="match status" value="1"/>
</dbReference>
<evidence type="ECO:0000256" key="2">
    <source>
        <dbReference type="ARBA" id="ARBA00023239"/>
    </source>
</evidence>
<evidence type="ECO:0000256" key="3">
    <source>
        <dbReference type="ARBA" id="ARBA00048073"/>
    </source>
</evidence>
<dbReference type="Bgee" id="ENSOANG00000039710">
    <property type="expression patterns" value="Expressed in adult mammalian kidney and 7 other cell types or tissues"/>
</dbReference>
<protein>
    <recommendedName>
        <fullName evidence="4">Gamma-glutamylcyclotransferase</fullName>
        <ecNumber evidence="4">4.3.2.7</ecNumber>
    </recommendedName>
</protein>
<dbReference type="GO" id="GO:0006751">
    <property type="term" value="P:glutathione catabolic process"/>
    <property type="evidence" value="ECO:0000318"/>
    <property type="project" value="GO_Central"/>
</dbReference>
<name>A0A6I8N571_ORNAN</name>
<comment type="similarity">
    <text evidence="1">Belongs to the gamma-glutamylcyclotransferase family. ChaC subfamily.</text>
</comment>
<feature type="compositionally biased region" description="Low complexity" evidence="5">
    <location>
        <begin position="115"/>
        <end position="127"/>
    </location>
</feature>
<dbReference type="EC" id="4.3.2.7" evidence="4"/>
<proteinExistence type="inferred from homology"/>
<dbReference type="Pfam" id="PF04752">
    <property type="entry name" value="ChaC"/>
    <property type="match status" value="1"/>
</dbReference>
<dbReference type="InterPro" id="IPR036568">
    <property type="entry name" value="GGCT-like_sf"/>
</dbReference>
<accession>A0A6I8N571</accession>
<dbReference type="GO" id="GO:0003839">
    <property type="term" value="F:gamma-glutamylcyclotransferase activity"/>
    <property type="evidence" value="ECO:0007669"/>
    <property type="project" value="UniProtKB-UniRule"/>
</dbReference>
<dbReference type="Proteomes" id="UP000002279">
    <property type="component" value="Unplaced"/>
</dbReference>
<dbReference type="Gene3D" id="3.10.490.10">
    <property type="entry name" value="Gamma-glutamyl cyclotransferase-like"/>
    <property type="match status" value="1"/>
</dbReference>
<dbReference type="InParanoid" id="A0A6I8N571"/>
<dbReference type="AlphaFoldDB" id="A0A6I8N571"/>
<evidence type="ECO:0000313" key="7">
    <source>
        <dbReference type="Proteomes" id="UP000002279"/>
    </source>
</evidence>
<dbReference type="PANTHER" id="PTHR12192:SF26">
    <property type="entry name" value="GLUTATHIONE-SPECIFIC GAMMA-GLUTAMYLCYCLOTRANSFERASE 1"/>
    <property type="match status" value="1"/>
</dbReference>
<keyword evidence="7" id="KW-1185">Reference proteome</keyword>
<dbReference type="GO" id="GO:0061928">
    <property type="term" value="F:glutathione specific gamma-glutamylcyclotransferase activity"/>
    <property type="evidence" value="ECO:0000318"/>
    <property type="project" value="GO_Central"/>
</dbReference>
<evidence type="ECO:0000256" key="1">
    <source>
        <dbReference type="ARBA" id="ARBA00009662"/>
    </source>
</evidence>
<dbReference type="GeneTree" id="ENSGT00390000003855"/>
<feature type="region of interest" description="Disordered" evidence="5">
    <location>
        <begin position="171"/>
        <end position="229"/>
    </location>
</feature>
<dbReference type="SUPFAM" id="SSF110857">
    <property type="entry name" value="Gamma-glutamyl cyclotransferase-like"/>
    <property type="match status" value="1"/>
</dbReference>
<dbReference type="InterPro" id="IPR006840">
    <property type="entry name" value="ChaC"/>
</dbReference>
<feature type="region of interest" description="Disordered" evidence="5">
    <location>
        <begin position="1"/>
        <end position="148"/>
    </location>
</feature>
<dbReference type="InterPro" id="IPR013024">
    <property type="entry name" value="GGCT-like"/>
</dbReference>
<dbReference type="CDD" id="cd06661">
    <property type="entry name" value="GGCT_like"/>
    <property type="match status" value="1"/>
</dbReference>
<comment type="function">
    <text evidence="4">Catalyzes the cleavage of glutathione into 5-oxo-L-proline and a Cys-Gly dipeptide. Acts specifically on glutathione, but not on other gamma-glutamyl peptides.</text>
</comment>
<feature type="compositionally biased region" description="Basic and acidic residues" evidence="5">
    <location>
        <begin position="192"/>
        <end position="202"/>
    </location>
</feature>
<reference evidence="6" key="2">
    <citation type="submission" date="2025-09" db="UniProtKB">
        <authorList>
            <consortium name="Ensembl"/>
        </authorList>
    </citation>
    <scope>IDENTIFICATION</scope>
    <source>
        <strain evidence="6">Glennie</strain>
    </source>
</reference>
<feature type="compositionally biased region" description="Pro residues" evidence="5">
    <location>
        <begin position="98"/>
        <end position="114"/>
    </location>
</feature>
<evidence type="ECO:0000313" key="6">
    <source>
        <dbReference type="Ensembl" id="ENSOANP00000036299.1"/>
    </source>
</evidence>
<dbReference type="Ensembl" id="ENSOANT00000050033.1">
    <property type="protein sequence ID" value="ENSOANP00000036299.1"/>
    <property type="gene ID" value="ENSOANG00000039710.1"/>
</dbReference>
<feature type="compositionally biased region" description="Low complexity" evidence="5">
    <location>
        <begin position="88"/>
        <end position="97"/>
    </location>
</feature>
<feature type="compositionally biased region" description="Basic and acidic residues" evidence="5">
    <location>
        <begin position="130"/>
        <end position="146"/>
    </location>
</feature>
<dbReference type="GO" id="GO:0005737">
    <property type="term" value="C:cytoplasm"/>
    <property type="evidence" value="ECO:0000318"/>
    <property type="project" value="GO_Central"/>
</dbReference>
<keyword evidence="2 4" id="KW-0456">Lyase</keyword>
<feature type="compositionally biased region" description="Pro residues" evidence="5">
    <location>
        <begin position="502"/>
        <end position="514"/>
    </location>
</feature>
<gene>
    <name evidence="6" type="primary">CHAC1</name>
</gene>
<feature type="compositionally biased region" description="Low complexity" evidence="5">
    <location>
        <begin position="380"/>
        <end position="390"/>
    </location>
</feature>
<sequence>RNGAGPCRTGPGPGKPAPAVASSGPEEGGSQWAAARGPERTLPPANGGGGAGAGRTPIGRRRPSPEPKGLKGPAGPGQRLDRSRRPSRLGPSRLGPSRPGPSRPGPSRPVPQPVPVSQSRRSPGRGPRPCRHEAGAALDAPRDPRPRAPLAVDLRLRVPGVEARLRLPQPPRGLRARLQPSLLAGRHLPPRLRQEGEGRRGVEGAGGPGPAGRGGAGVGPAGAAHPSLSFPQPGRVVTLLEDREGCTWGVAYEVRGEQIGAALRYLNVREAALGGYDTKTVDFHPRDAPDRPLRALAYVATPRNPGYLGPAPAEDIAGQILASRGCSGHNLEYLLRLADFVRLCGPQARDEHLAAIVDAVGALLPRLRPPGTAPGAGLSPRTPRAGPGPRRVGRAGLGRTPARRPVPPDARAIRTGTRRLRSSSPVPPPRPSRFYLLTDPGSPGRRPRSRRDSPDAAGGGRAPRPPAPVAAAGPRPASGPRPSPVGPSRRGPGGGLGLRAPGGPPSLPPPGGRP</sequence>
<evidence type="ECO:0000256" key="4">
    <source>
        <dbReference type="RuleBase" id="RU363081"/>
    </source>
</evidence>
<feature type="compositionally biased region" description="Gly residues" evidence="5">
    <location>
        <begin position="203"/>
        <end position="220"/>
    </location>
</feature>
<organism evidence="6 7">
    <name type="scientific">Ornithorhynchus anatinus</name>
    <name type="common">Duckbill platypus</name>
    <dbReference type="NCBI Taxonomy" id="9258"/>
    <lineage>
        <taxon>Eukaryota</taxon>
        <taxon>Metazoa</taxon>
        <taxon>Chordata</taxon>
        <taxon>Craniata</taxon>
        <taxon>Vertebrata</taxon>
        <taxon>Euteleostomi</taxon>
        <taxon>Mammalia</taxon>
        <taxon>Monotremata</taxon>
        <taxon>Ornithorhynchidae</taxon>
        <taxon>Ornithorhynchus</taxon>
    </lineage>
</organism>
<reference evidence="6" key="1">
    <citation type="submission" date="2025-08" db="UniProtKB">
        <authorList>
            <consortium name="Ensembl"/>
        </authorList>
    </citation>
    <scope>IDENTIFICATION</scope>
    <source>
        <strain evidence="6">Glennie</strain>
    </source>
</reference>
<comment type="catalytic activity">
    <reaction evidence="3 4">
        <text>glutathione = L-cysteinylglycine + 5-oxo-L-proline</text>
        <dbReference type="Rhea" id="RHEA:47724"/>
        <dbReference type="ChEBI" id="CHEBI:57925"/>
        <dbReference type="ChEBI" id="CHEBI:58402"/>
        <dbReference type="ChEBI" id="CHEBI:61694"/>
        <dbReference type="EC" id="4.3.2.7"/>
    </reaction>
</comment>
<feature type="region of interest" description="Disordered" evidence="5">
    <location>
        <begin position="365"/>
        <end position="514"/>
    </location>
</feature>
<evidence type="ECO:0000256" key="5">
    <source>
        <dbReference type="SAM" id="MobiDB-lite"/>
    </source>
</evidence>